<evidence type="ECO:0000313" key="3">
    <source>
        <dbReference type="Proteomes" id="UP001385951"/>
    </source>
</evidence>
<evidence type="ECO:0000256" key="1">
    <source>
        <dbReference type="ARBA" id="ARBA00022857"/>
    </source>
</evidence>
<comment type="caution">
    <text evidence="2">The sequence shown here is derived from an EMBL/GenBank/DDBJ whole genome shotgun (WGS) entry which is preliminary data.</text>
</comment>
<dbReference type="AlphaFoldDB" id="A0AAW0G2J1"/>
<dbReference type="SUPFAM" id="SSF51735">
    <property type="entry name" value="NAD(P)-binding Rossmann-fold domains"/>
    <property type="match status" value="1"/>
</dbReference>
<keyword evidence="1" id="KW-0521">NADP</keyword>
<dbReference type="PANTHER" id="PTHR45458">
    <property type="entry name" value="SHORT-CHAIN DEHYDROGENASE/REDUCTASE SDR"/>
    <property type="match status" value="1"/>
</dbReference>
<dbReference type="InterPro" id="IPR002347">
    <property type="entry name" value="SDR_fam"/>
</dbReference>
<dbReference type="PANTHER" id="PTHR45458:SF1">
    <property type="entry name" value="SHORT CHAIN DEHYDROGENASE"/>
    <property type="match status" value="1"/>
</dbReference>
<reference evidence="2 3" key="1">
    <citation type="submission" date="2022-09" db="EMBL/GenBank/DDBJ databases">
        <authorList>
            <person name="Palmer J.M."/>
        </authorList>
    </citation>
    <scope>NUCLEOTIDE SEQUENCE [LARGE SCALE GENOMIC DNA]</scope>
    <source>
        <strain evidence="2 3">DSM 7382</strain>
    </source>
</reference>
<gene>
    <name evidence="2" type="ORF">QCA50_009324</name>
</gene>
<accession>A0AAW0G2J1</accession>
<keyword evidence="3" id="KW-1185">Reference proteome</keyword>
<dbReference type="Gene3D" id="3.40.50.720">
    <property type="entry name" value="NAD(P)-binding Rossmann-like Domain"/>
    <property type="match status" value="1"/>
</dbReference>
<sequence length="255" mass="28376">MVVTYFITGANRGIGFGFAKQLSADSNNVVIATTRSFANAAALIELNRSNLHIIEYDITSPLEKMKQDLLPLEKYAPNGVDVVILNAGIGIDYLKTILQTTEEEMKEHYAVNSIGAVKVYQSIFPYWSQKANPETAKKYIFISTFVSLVHNYFPSLTSHYGSSKAALNFVARHMAFDHTSSDLDHIKNSIIASFHPGLVETDFTAPFFSQVNKADLPFPVFSPEEAVKNVLTVVNGLKKDDNDTFFNYDGTKVSW</sequence>
<organism evidence="2 3">
    <name type="scientific">Cerrena zonata</name>
    <dbReference type="NCBI Taxonomy" id="2478898"/>
    <lineage>
        <taxon>Eukaryota</taxon>
        <taxon>Fungi</taxon>
        <taxon>Dikarya</taxon>
        <taxon>Basidiomycota</taxon>
        <taxon>Agaricomycotina</taxon>
        <taxon>Agaricomycetes</taxon>
        <taxon>Polyporales</taxon>
        <taxon>Cerrenaceae</taxon>
        <taxon>Cerrena</taxon>
    </lineage>
</organism>
<proteinExistence type="predicted"/>
<dbReference type="GO" id="GO:0016616">
    <property type="term" value="F:oxidoreductase activity, acting on the CH-OH group of donors, NAD or NADP as acceptor"/>
    <property type="evidence" value="ECO:0007669"/>
    <property type="project" value="TreeGrafter"/>
</dbReference>
<dbReference type="PROSITE" id="PS00061">
    <property type="entry name" value="ADH_SHORT"/>
    <property type="match status" value="1"/>
</dbReference>
<dbReference type="InterPro" id="IPR052184">
    <property type="entry name" value="SDR_enzymes"/>
</dbReference>
<dbReference type="Pfam" id="PF00106">
    <property type="entry name" value="adh_short"/>
    <property type="match status" value="1"/>
</dbReference>
<dbReference type="Proteomes" id="UP001385951">
    <property type="component" value="Unassembled WGS sequence"/>
</dbReference>
<dbReference type="PRINTS" id="PR00081">
    <property type="entry name" value="GDHRDH"/>
</dbReference>
<dbReference type="EMBL" id="JASBNA010000013">
    <property type="protein sequence ID" value="KAK7687456.1"/>
    <property type="molecule type" value="Genomic_DNA"/>
</dbReference>
<protein>
    <recommendedName>
        <fullName evidence="4">NAD(P)-binding protein</fullName>
    </recommendedName>
</protein>
<evidence type="ECO:0008006" key="4">
    <source>
        <dbReference type="Google" id="ProtNLM"/>
    </source>
</evidence>
<dbReference type="InterPro" id="IPR020904">
    <property type="entry name" value="Sc_DH/Rdtase_CS"/>
</dbReference>
<evidence type="ECO:0000313" key="2">
    <source>
        <dbReference type="EMBL" id="KAK7687456.1"/>
    </source>
</evidence>
<dbReference type="InterPro" id="IPR036291">
    <property type="entry name" value="NAD(P)-bd_dom_sf"/>
</dbReference>
<name>A0AAW0G2J1_9APHY</name>